<accession>A0AAV9ZCZ7</accession>
<reference evidence="2 3" key="1">
    <citation type="journal article" date="2024" name="J Genomics">
        <title>Draft genome sequencing and assembly of Favolaschia claudopus CIRM-BRFM 2984 isolated from oak limbs.</title>
        <authorList>
            <person name="Navarro D."/>
            <person name="Drula E."/>
            <person name="Chaduli D."/>
            <person name="Cazenave R."/>
            <person name="Ahrendt S."/>
            <person name="Wang J."/>
            <person name="Lipzen A."/>
            <person name="Daum C."/>
            <person name="Barry K."/>
            <person name="Grigoriev I.V."/>
            <person name="Favel A."/>
            <person name="Rosso M.N."/>
            <person name="Martin F."/>
        </authorList>
    </citation>
    <scope>NUCLEOTIDE SEQUENCE [LARGE SCALE GENOMIC DNA]</scope>
    <source>
        <strain evidence="2 3">CIRM-BRFM 2984</strain>
    </source>
</reference>
<feature type="region of interest" description="Disordered" evidence="1">
    <location>
        <begin position="139"/>
        <end position="160"/>
    </location>
</feature>
<feature type="region of interest" description="Disordered" evidence="1">
    <location>
        <begin position="256"/>
        <end position="278"/>
    </location>
</feature>
<organism evidence="2 3">
    <name type="scientific">Favolaschia claudopus</name>
    <dbReference type="NCBI Taxonomy" id="2862362"/>
    <lineage>
        <taxon>Eukaryota</taxon>
        <taxon>Fungi</taxon>
        <taxon>Dikarya</taxon>
        <taxon>Basidiomycota</taxon>
        <taxon>Agaricomycotina</taxon>
        <taxon>Agaricomycetes</taxon>
        <taxon>Agaricomycetidae</taxon>
        <taxon>Agaricales</taxon>
        <taxon>Marasmiineae</taxon>
        <taxon>Mycenaceae</taxon>
        <taxon>Favolaschia</taxon>
    </lineage>
</organism>
<gene>
    <name evidence="2" type="ORF">R3P38DRAFT_3295034</name>
</gene>
<dbReference type="EMBL" id="JAWWNJ010000166">
    <property type="protein sequence ID" value="KAK6977713.1"/>
    <property type="molecule type" value="Genomic_DNA"/>
</dbReference>
<dbReference type="Proteomes" id="UP001362999">
    <property type="component" value="Unassembled WGS sequence"/>
</dbReference>
<comment type="caution">
    <text evidence="2">The sequence shown here is derived from an EMBL/GenBank/DDBJ whole genome shotgun (WGS) entry which is preliminary data.</text>
</comment>
<name>A0AAV9ZCZ7_9AGAR</name>
<evidence type="ECO:0000313" key="2">
    <source>
        <dbReference type="EMBL" id="KAK6977713.1"/>
    </source>
</evidence>
<keyword evidence="3" id="KW-1185">Reference proteome</keyword>
<evidence type="ECO:0000256" key="1">
    <source>
        <dbReference type="SAM" id="MobiDB-lite"/>
    </source>
</evidence>
<evidence type="ECO:0000313" key="3">
    <source>
        <dbReference type="Proteomes" id="UP001362999"/>
    </source>
</evidence>
<feature type="region of interest" description="Disordered" evidence="1">
    <location>
        <begin position="94"/>
        <end position="117"/>
    </location>
</feature>
<protein>
    <submittedName>
        <fullName evidence="2">Uncharacterized protein</fullName>
    </submittedName>
</protein>
<sequence>MTTSSSLAPTPWYESPIAREINVEPTPVLPSIALPAVLRYGRRRRLPTTALPTPLLHRPTQTPPSALRFDIAITTHTQHLPRFAPARPCLRRTSLPHSATSKPLKCGQTKSKVPRSPRLCPLPHSLAHIPDIDIDIDSPSSHRSTATHCNSPPRHPPLNHPPILRLSPVDFSLKIIIASASGAAVLPQINTNTNQVHNRRPINASVRSVVFTYTRQPPPATRPDPTLCLHATPTLPGYSIPAPDYHTSTTRPFYVTCRMSPSPSRSSSSRNGTLPSQVDPHCPQAPRPFPNVISPPSSFIPQMTPIQIRIRIRIRRGVVFTYTQQPLPLSSPAPSFQNSIIRRFSFLNPHLHHPLFYVPLSESSSDPLPLPSSSAFFFPFLA</sequence>
<proteinExistence type="predicted"/>
<dbReference type="AlphaFoldDB" id="A0AAV9ZCZ7"/>
<feature type="compositionally biased region" description="Low complexity" evidence="1">
    <location>
        <begin position="260"/>
        <end position="270"/>
    </location>
</feature>